<feature type="compositionally biased region" description="Low complexity" evidence="1">
    <location>
        <begin position="199"/>
        <end position="217"/>
    </location>
</feature>
<feature type="compositionally biased region" description="Pro residues" evidence="1">
    <location>
        <begin position="158"/>
        <end position="181"/>
    </location>
</feature>
<evidence type="ECO:0000256" key="1">
    <source>
        <dbReference type="SAM" id="MobiDB-lite"/>
    </source>
</evidence>
<proteinExistence type="predicted"/>
<protein>
    <submittedName>
        <fullName evidence="3">Uncharacterized protein</fullName>
    </submittedName>
</protein>
<dbReference type="EMBL" id="CP000828">
    <property type="protein sequence ID" value="ABW27278.1"/>
    <property type="molecule type" value="Genomic_DNA"/>
</dbReference>
<feature type="signal peptide" evidence="2">
    <location>
        <begin position="1"/>
        <end position="33"/>
    </location>
</feature>
<gene>
    <name evidence="3" type="ordered locus">AM1_2265</name>
</gene>
<dbReference type="STRING" id="329726.AM1_2265"/>
<evidence type="ECO:0000313" key="4">
    <source>
        <dbReference type="Proteomes" id="UP000000268"/>
    </source>
</evidence>
<reference evidence="3 4" key="1">
    <citation type="journal article" date="2008" name="Proc. Natl. Acad. Sci. U.S.A.">
        <title>Niche adaptation and genome expansion in the chlorophyll d-producing cyanobacterium Acaryochloris marina.</title>
        <authorList>
            <person name="Swingley W.D."/>
            <person name="Chen M."/>
            <person name="Cheung P.C."/>
            <person name="Conrad A.L."/>
            <person name="Dejesa L.C."/>
            <person name="Hao J."/>
            <person name="Honchak B.M."/>
            <person name="Karbach L.E."/>
            <person name="Kurdoglu A."/>
            <person name="Lahiri S."/>
            <person name="Mastrian S.D."/>
            <person name="Miyashita H."/>
            <person name="Page L."/>
            <person name="Ramakrishna P."/>
            <person name="Satoh S."/>
            <person name="Sattley W.M."/>
            <person name="Shimada Y."/>
            <person name="Taylor H.L."/>
            <person name="Tomo T."/>
            <person name="Tsuchiya T."/>
            <person name="Wang Z.T."/>
            <person name="Raymond J."/>
            <person name="Mimuro M."/>
            <person name="Blankenship R.E."/>
            <person name="Touchman J.W."/>
        </authorList>
    </citation>
    <scope>NUCLEOTIDE SEQUENCE [LARGE SCALE GENOMIC DNA]</scope>
    <source>
        <strain evidence="4">MBIC 11017</strain>
    </source>
</reference>
<keyword evidence="4" id="KW-1185">Reference proteome</keyword>
<dbReference type="eggNOG" id="ENOG5031KNS">
    <property type="taxonomic scope" value="Bacteria"/>
</dbReference>
<dbReference type="RefSeq" id="WP_012162753.1">
    <property type="nucleotide sequence ID" value="NC_009925.1"/>
</dbReference>
<evidence type="ECO:0000256" key="2">
    <source>
        <dbReference type="SAM" id="SignalP"/>
    </source>
</evidence>
<feature type="region of interest" description="Disordered" evidence="1">
    <location>
        <begin position="151"/>
        <end position="227"/>
    </location>
</feature>
<keyword evidence="2" id="KW-0732">Signal</keyword>
<organism evidence="3 4">
    <name type="scientific">Acaryochloris marina (strain MBIC 11017)</name>
    <dbReference type="NCBI Taxonomy" id="329726"/>
    <lineage>
        <taxon>Bacteria</taxon>
        <taxon>Bacillati</taxon>
        <taxon>Cyanobacteriota</taxon>
        <taxon>Cyanophyceae</taxon>
        <taxon>Acaryochloridales</taxon>
        <taxon>Acaryochloridaceae</taxon>
        <taxon>Acaryochloris</taxon>
    </lineage>
</organism>
<evidence type="ECO:0000313" key="3">
    <source>
        <dbReference type="EMBL" id="ABW27278.1"/>
    </source>
</evidence>
<dbReference type="OrthoDB" id="463567at2"/>
<dbReference type="KEGG" id="amr:AM1_2265"/>
<name>B0C119_ACAM1</name>
<accession>B0C119</accession>
<dbReference type="AlphaFoldDB" id="B0C119"/>
<sequence>MNPNLTLIQRSKRALLCASLVVSGWMLAQPAVAQRLNAKLAADAVYSQLPELPQENQYVRRKGNKPAPNSTLVSRLIRYHTQVKGRSPQYRFDWKITLADYLGLYENLREEEYPGQSYLKTNPMESDRKLIRQFTRKQRLALTQALSDVYASQVPQQAAPPPEKQQPEPPKPAAAPDPEPISRPKLIPLPGSGSADLLRPQTTPKSSSPQSTTPTRKPTGESQKLTF</sequence>
<dbReference type="HOGENOM" id="CLU_099780_0_0_3"/>
<feature type="chain" id="PRO_5002748390" evidence="2">
    <location>
        <begin position="34"/>
        <end position="227"/>
    </location>
</feature>
<dbReference type="Proteomes" id="UP000000268">
    <property type="component" value="Chromosome"/>
</dbReference>